<feature type="transmembrane region" description="Helical" evidence="6">
    <location>
        <begin position="258"/>
        <end position="278"/>
    </location>
</feature>
<feature type="transmembrane region" description="Helical" evidence="6">
    <location>
        <begin position="145"/>
        <end position="167"/>
    </location>
</feature>
<evidence type="ECO:0000256" key="4">
    <source>
        <dbReference type="ARBA" id="ARBA00022989"/>
    </source>
</evidence>
<feature type="transmembrane region" description="Helical" evidence="6">
    <location>
        <begin position="354"/>
        <end position="372"/>
    </location>
</feature>
<keyword evidence="2" id="KW-1003">Cell membrane</keyword>
<protein>
    <submittedName>
        <fullName evidence="8">MFS transporter</fullName>
    </submittedName>
</protein>
<feature type="transmembrane region" description="Helical" evidence="6">
    <location>
        <begin position="76"/>
        <end position="97"/>
    </location>
</feature>
<dbReference type="Gene3D" id="1.20.1250.20">
    <property type="entry name" value="MFS general substrate transporter like domains"/>
    <property type="match status" value="2"/>
</dbReference>
<evidence type="ECO:0000256" key="2">
    <source>
        <dbReference type="ARBA" id="ARBA00022475"/>
    </source>
</evidence>
<sequence>MSRPIASGWSSQYDVLVLTAAIWFLGKALRYAFPPLFSPIQATYGVSNTILGFAFTGFMLIYAGMQFPSGILADRLGSVTVITGGVAVSTGAALVLIVDSPFLVLVAAMLVLGAGTGAHKTVAVQLLARTYPDRTGRALGMLDTFGAFGGVVAPAAVVAVASVPFVLGASWRLFFLLAGVIGLALTIAFWRRVPQRVPTESTENTATDADTSTGIRQYAVLFRDWRFSVFALVTVLFSFMYNGLVAFAPLYLTTEAGLTEAAAGILYSSLFAASLVQLVTGDLSDRIGRLPIIVGTLGLASVSVLVFVITTASAGPLLLGGALVAAGIGSHGFRPVRGAYLMSAIPDDVAGGGLGVVRTLLMAAGAASPAIVGVVSETAGFQPAFLLLAASVTTATGLASILLLTADGPVTT</sequence>
<evidence type="ECO:0000313" key="8">
    <source>
        <dbReference type="EMBL" id="THE63448.1"/>
    </source>
</evidence>
<dbReference type="AlphaFoldDB" id="A0A4S3TLF8"/>
<dbReference type="InterPro" id="IPR050189">
    <property type="entry name" value="MFS_Efflux_Transporters"/>
</dbReference>
<dbReference type="GO" id="GO:0022857">
    <property type="term" value="F:transmembrane transporter activity"/>
    <property type="evidence" value="ECO:0007669"/>
    <property type="project" value="InterPro"/>
</dbReference>
<feature type="transmembrane region" description="Helical" evidence="6">
    <location>
        <begin position="103"/>
        <end position="124"/>
    </location>
</feature>
<keyword evidence="4 6" id="KW-1133">Transmembrane helix</keyword>
<dbReference type="GO" id="GO:0005886">
    <property type="term" value="C:plasma membrane"/>
    <property type="evidence" value="ECO:0007669"/>
    <property type="project" value="UniProtKB-SubCell"/>
</dbReference>
<keyword evidence="9" id="KW-1185">Reference proteome</keyword>
<comment type="caution">
    <text evidence="8">The sequence shown here is derived from an EMBL/GenBank/DDBJ whole genome shotgun (WGS) entry which is preliminary data.</text>
</comment>
<dbReference type="PANTHER" id="PTHR43124">
    <property type="entry name" value="PURINE EFFLUX PUMP PBUE"/>
    <property type="match status" value="1"/>
</dbReference>
<comment type="subcellular location">
    <subcellularLocation>
        <location evidence="1">Cell membrane</location>
        <topology evidence="1">Multi-pass membrane protein</topology>
    </subcellularLocation>
</comment>
<feature type="transmembrane region" description="Helical" evidence="6">
    <location>
        <begin position="384"/>
        <end position="406"/>
    </location>
</feature>
<feature type="transmembrane region" description="Helical" evidence="6">
    <location>
        <begin position="229"/>
        <end position="252"/>
    </location>
</feature>
<evidence type="ECO:0000256" key="6">
    <source>
        <dbReference type="SAM" id="Phobius"/>
    </source>
</evidence>
<dbReference type="Proteomes" id="UP000318864">
    <property type="component" value="Unassembled WGS sequence"/>
</dbReference>
<name>A0A4S3TLF8_9EURY</name>
<dbReference type="InterPro" id="IPR036259">
    <property type="entry name" value="MFS_trans_sf"/>
</dbReference>
<feature type="transmembrane region" description="Helical" evidence="6">
    <location>
        <begin position="290"/>
        <end position="309"/>
    </location>
</feature>
<organism evidence="8 9">
    <name type="scientific">Salinadaptatus halalkaliphilus</name>
    <dbReference type="NCBI Taxonomy" id="2419781"/>
    <lineage>
        <taxon>Archaea</taxon>
        <taxon>Methanobacteriati</taxon>
        <taxon>Methanobacteriota</taxon>
        <taxon>Stenosarchaea group</taxon>
        <taxon>Halobacteria</taxon>
        <taxon>Halobacteriales</taxon>
        <taxon>Natrialbaceae</taxon>
        <taxon>Salinadaptatus</taxon>
    </lineage>
</organism>
<reference evidence="8 9" key="1">
    <citation type="submission" date="2018-10" db="EMBL/GenBank/DDBJ databases">
        <title>Natronolimnobius sp. XQ-INN 246 isolated from Inner Mongolia Autonomous Region of China.</title>
        <authorList>
            <person name="Xue Q."/>
        </authorList>
    </citation>
    <scope>NUCLEOTIDE SEQUENCE [LARGE SCALE GENOMIC DNA]</scope>
    <source>
        <strain evidence="8 9">XQ-INN 246</strain>
    </source>
</reference>
<feature type="domain" description="Major facilitator superfamily (MFS) profile" evidence="7">
    <location>
        <begin position="15"/>
        <end position="407"/>
    </location>
</feature>
<feature type="transmembrane region" description="Helical" evidence="6">
    <location>
        <begin position="173"/>
        <end position="190"/>
    </location>
</feature>
<feature type="transmembrane region" description="Helical" evidence="6">
    <location>
        <begin position="46"/>
        <end position="64"/>
    </location>
</feature>
<dbReference type="PROSITE" id="PS50850">
    <property type="entry name" value="MFS"/>
    <property type="match status" value="1"/>
</dbReference>
<dbReference type="RefSeq" id="WP_141465788.1">
    <property type="nucleotide sequence ID" value="NZ_RBZW01000058.1"/>
</dbReference>
<keyword evidence="3 6" id="KW-0812">Transmembrane</keyword>
<evidence type="ECO:0000256" key="5">
    <source>
        <dbReference type="ARBA" id="ARBA00023136"/>
    </source>
</evidence>
<proteinExistence type="predicted"/>
<dbReference type="InterPro" id="IPR020846">
    <property type="entry name" value="MFS_dom"/>
</dbReference>
<dbReference type="InterPro" id="IPR011701">
    <property type="entry name" value="MFS"/>
</dbReference>
<dbReference type="EMBL" id="RBZW01000058">
    <property type="protein sequence ID" value="THE63448.1"/>
    <property type="molecule type" value="Genomic_DNA"/>
</dbReference>
<gene>
    <name evidence="8" type="ORF">D8Y22_16550</name>
</gene>
<dbReference type="SUPFAM" id="SSF103473">
    <property type="entry name" value="MFS general substrate transporter"/>
    <property type="match status" value="1"/>
</dbReference>
<dbReference type="Pfam" id="PF07690">
    <property type="entry name" value="MFS_1"/>
    <property type="match status" value="1"/>
</dbReference>
<evidence type="ECO:0000259" key="7">
    <source>
        <dbReference type="PROSITE" id="PS50850"/>
    </source>
</evidence>
<evidence type="ECO:0000313" key="9">
    <source>
        <dbReference type="Proteomes" id="UP000318864"/>
    </source>
</evidence>
<evidence type="ECO:0000256" key="1">
    <source>
        <dbReference type="ARBA" id="ARBA00004651"/>
    </source>
</evidence>
<evidence type="ECO:0000256" key="3">
    <source>
        <dbReference type="ARBA" id="ARBA00022692"/>
    </source>
</evidence>
<dbReference type="OrthoDB" id="204820at2157"/>
<keyword evidence="5 6" id="KW-0472">Membrane</keyword>
<dbReference type="PANTHER" id="PTHR43124:SF3">
    <property type="entry name" value="CHLORAMPHENICOL EFFLUX PUMP RV0191"/>
    <property type="match status" value="1"/>
</dbReference>
<accession>A0A4S3TLF8</accession>